<feature type="signal peptide" evidence="1">
    <location>
        <begin position="1"/>
        <end position="20"/>
    </location>
</feature>
<evidence type="ECO:0000313" key="3">
    <source>
        <dbReference type="Proteomes" id="UP001566331"/>
    </source>
</evidence>
<organism evidence="2 3">
    <name type="scientific">Luteimonas salinilitoris</name>
    <dbReference type="NCBI Taxonomy" id="3237697"/>
    <lineage>
        <taxon>Bacteria</taxon>
        <taxon>Pseudomonadati</taxon>
        <taxon>Pseudomonadota</taxon>
        <taxon>Gammaproteobacteria</taxon>
        <taxon>Lysobacterales</taxon>
        <taxon>Lysobacteraceae</taxon>
        <taxon>Luteimonas</taxon>
    </lineage>
</organism>
<dbReference type="RefSeq" id="WP_370564318.1">
    <property type="nucleotide sequence ID" value="NZ_JBFWIB010000007.1"/>
</dbReference>
<sequence length="210" mass="22763">MRSRLLLATLVACAALPSSAHTPYLAPSSFETRPGSWVTLDASFAETFFIPEVVFDDSRFEVTGPDGTAATPETVRLMKTRAVVEHRLGEQAGTYRFSTGPRLGALFRTWELDGEQTSSRDPAVEIPAGAKVLSNFQSLTLAETYVSVGAPDQTALAPRGDGLELVAVTHPNDLYVGEAFEYLYGYATDDGIGRYSEPGRNYRVTVSLAF</sequence>
<proteinExistence type="predicted"/>
<comment type="caution">
    <text evidence="2">The sequence shown here is derived from an EMBL/GenBank/DDBJ whole genome shotgun (WGS) entry which is preliminary data.</text>
</comment>
<dbReference type="PROSITE" id="PS01156">
    <property type="entry name" value="TONB_DEPENDENT_REC_2"/>
    <property type="match status" value="1"/>
</dbReference>
<keyword evidence="1" id="KW-0732">Signal</keyword>
<dbReference type="InterPro" id="IPR010917">
    <property type="entry name" value="TonB_rcpt_CS"/>
</dbReference>
<dbReference type="Pfam" id="PF10670">
    <property type="entry name" value="DUF4198"/>
    <property type="match status" value="1"/>
</dbReference>
<gene>
    <name evidence="2" type="ORF">AB6713_14290</name>
</gene>
<protein>
    <submittedName>
        <fullName evidence="2">DUF4198 domain-containing protein</fullName>
    </submittedName>
</protein>
<keyword evidence="3" id="KW-1185">Reference proteome</keyword>
<accession>A0ABV4HVS5</accession>
<dbReference type="InterPro" id="IPR019613">
    <property type="entry name" value="DUF4198"/>
</dbReference>
<evidence type="ECO:0000313" key="2">
    <source>
        <dbReference type="EMBL" id="MEZ0475772.1"/>
    </source>
</evidence>
<feature type="chain" id="PRO_5047379985" evidence="1">
    <location>
        <begin position="21"/>
        <end position="210"/>
    </location>
</feature>
<evidence type="ECO:0000256" key="1">
    <source>
        <dbReference type="SAM" id="SignalP"/>
    </source>
</evidence>
<dbReference type="Proteomes" id="UP001566331">
    <property type="component" value="Unassembled WGS sequence"/>
</dbReference>
<reference evidence="2 3" key="1">
    <citation type="submission" date="2024-07" db="EMBL/GenBank/DDBJ databases">
        <title>Luteimonas salilacus sp. nov., isolated from the shore soil of Salt Lake in Tibet of China.</title>
        <authorList>
            <person name="Zhang X."/>
            <person name="Li A."/>
        </authorList>
    </citation>
    <scope>NUCLEOTIDE SEQUENCE [LARGE SCALE GENOMIC DNA]</scope>
    <source>
        <strain evidence="2 3">B3-2-R+30</strain>
    </source>
</reference>
<name>A0ABV4HVS5_9GAMM</name>
<dbReference type="EMBL" id="JBFWIC010000021">
    <property type="protein sequence ID" value="MEZ0475772.1"/>
    <property type="molecule type" value="Genomic_DNA"/>
</dbReference>